<organism evidence="2 3">
    <name type="scientific">Maudiozyma saulgeensis</name>
    <dbReference type="NCBI Taxonomy" id="1789683"/>
    <lineage>
        <taxon>Eukaryota</taxon>
        <taxon>Fungi</taxon>
        <taxon>Dikarya</taxon>
        <taxon>Ascomycota</taxon>
        <taxon>Saccharomycotina</taxon>
        <taxon>Saccharomycetes</taxon>
        <taxon>Saccharomycetales</taxon>
        <taxon>Saccharomycetaceae</taxon>
        <taxon>Maudiozyma</taxon>
    </lineage>
</organism>
<protein>
    <submittedName>
        <fullName evidence="2">Similar to Saccharomyces cerevisiae YAL049C AIM2 Cytoplasmic protein involved in mitochondrial function or organization</fullName>
    </submittedName>
</protein>
<dbReference type="GO" id="GO:0016787">
    <property type="term" value="F:hydrolase activity"/>
    <property type="evidence" value="ECO:0007669"/>
    <property type="project" value="InterPro"/>
</dbReference>
<dbReference type="Proteomes" id="UP000196158">
    <property type="component" value="Unassembled WGS sequence"/>
</dbReference>
<reference evidence="2 3" key="1">
    <citation type="submission" date="2017-04" db="EMBL/GenBank/DDBJ databases">
        <authorList>
            <person name="Afonso C.L."/>
            <person name="Miller P.J."/>
            <person name="Scott M.A."/>
            <person name="Spackman E."/>
            <person name="Goraichik I."/>
            <person name="Dimitrov K.M."/>
            <person name="Suarez D.L."/>
            <person name="Swayne D.E."/>
        </authorList>
    </citation>
    <scope>NUCLEOTIDE SEQUENCE [LARGE SCALE GENOMIC DNA]</scope>
</reference>
<accession>A0A1X7R4V7</accession>
<dbReference type="Pfam" id="PF01738">
    <property type="entry name" value="DLH"/>
    <property type="match status" value="1"/>
</dbReference>
<dbReference type="PANTHER" id="PTHR17630">
    <property type="entry name" value="DIENELACTONE HYDROLASE"/>
    <property type="match status" value="1"/>
</dbReference>
<evidence type="ECO:0000259" key="1">
    <source>
        <dbReference type="Pfam" id="PF01738"/>
    </source>
</evidence>
<dbReference type="Gene3D" id="3.40.50.1820">
    <property type="entry name" value="alpha/beta hydrolase"/>
    <property type="match status" value="1"/>
</dbReference>
<feature type="domain" description="Dienelactone hydrolase" evidence="1">
    <location>
        <begin position="30"/>
        <end position="244"/>
    </location>
</feature>
<evidence type="ECO:0000313" key="2">
    <source>
        <dbReference type="EMBL" id="SMN20708.1"/>
    </source>
</evidence>
<evidence type="ECO:0000313" key="3">
    <source>
        <dbReference type="Proteomes" id="UP000196158"/>
    </source>
</evidence>
<gene>
    <name evidence="2" type="ORF">KASA_0M00990G</name>
</gene>
<dbReference type="PANTHER" id="PTHR17630:SF44">
    <property type="entry name" value="PROTEIN AIM2"/>
    <property type="match status" value="1"/>
</dbReference>
<proteinExistence type="predicted"/>
<dbReference type="InterPro" id="IPR002925">
    <property type="entry name" value="Dienelactn_hydro"/>
</dbReference>
<dbReference type="STRING" id="1789683.A0A1X7R4V7"/>
<keyword evidence="3" id="KW-1185">Reference proteome</keyword>
<name>A0A1X7R4V7_9SACH</name>
<dbReference type="SUPFAM" id="SSF53474">
    <property type="entry name" value="alpha/beta-Hydrolases"/>
    <property type="match status" value="1"/>
</dbReference>
<dbReference type="AlphaFoldDB" id="A0A1X7R4V7"/>
<dbReference type="InterPro" id="IPR029058">
    <property type="entry name" value="AB_hydrolase_fold"/>
</dbReference>
<sequence length="249" mass="28054">MASNPSQKCCFEGVYHEGIAKGRYIDLFGIETYVIGEQYSNDKVLVIFTDYFGIHFNNSLLIADQLSAKGYKVYIPDILFGDAVDPDNTENLDREKWLAAHNETRTKPMVDKFMASFREEINPGYLGVLGYCFGAKYAIQQINENTGIADAAAIAHPSFVTIEEVAAIGQNPLLISAAETDPVFPQDMRKLTEDKLKEIGARYQLDLFSGTYHGFAVRGDLSNPQVLYAKEKVFYDQIYWFDHLSSLKK</sequence>
<dbReference type="OrthoDB" id="17560at2759"/>
<dbReference type="EMBL" id="FXLY01000006">
    <property type="protein sequence ID" value="SMN20708.1"/>
    <property type="molecule type" value="Genomic_DNA"/>
</dbReference>